<dbReference type="EMBL" id="RWGY01000004">
    <property type="protein sequence ID" value="TVU44800.1"/>
    <property type="molecule type" value="Genomic_DNA"/>
</dbReference>
<dbReference type="Pfam" id="PF08285">
    <property type="entry name" value="DPM3"/>
    <property type="match status" value="1"/>
</dbReference>
<keyword evidence="4" id="KW-0256">Endoplasmic reticulum</keyword>
<dbReference type="PANTHER" id="PTHR16433">
    <property type="entry name" value="DOLICHOL-PHOSPHATE MANNOSYLTRANSFERASE SUBUNIT 3"/>
    <property type="match status" value="1"/>
</dbReference>
<evidence type="ECO:0000256" key="4">
    <source>
        <dbReference type="ARBA" id="ARBA00022824"/>
    </source>
</evidence>
<name>A0A5J9WBN1_9POAL</name>
<feature type="non-terminal residue" evidence="9">
    <location>
        <position position="1"/>
    </location>
</feature>
<accession>A0A5J9WBN1</accession>
<keyword evidence="3 8" id="KW-0812">Transmembrane</keyword>
<feature type="transmembrane region" description="Helical" evidence="8">
    <location>
        <begin position="178"/>
        <end position="203"/>
    </location>
</feature>
<keyword evidence="10" id="KW-1185">Reference proteome</keyword>
<feature type="region of interest" description="Disordered" evidence="7">
    <location>
        <begin position="57"/>
        <end position="90"/>
    </location>
</feature>
<feature type="transmembrane region" description="Helical" evidence="8">
    <location>
        <begin position="148"/>
        <end position="166"/>
    </location>
</feature>
<evidence type="ECO:0000313" key="9">
    <source>
        <dbReference type="EMBL" id="TVU44800.1"/>
    </source>
</evidence>
<comment type="caution">
    <text evidence="9">The sequence shown here is derived from an EMBL/GenBank/DDBJ whole genome shotgun (WGS) entry which is preliminary data.</text>
</comment>
<feature type="compositionally biased region" description="Low complexity" evidence="7">
    <location>
        <begin position="1"/>
        <end position="19"/>
    </location>
</feature>
<dbReference type="InterPro" id="IPR013174">
    <property type="entry name" value="DPM3"/>
</dbReference>
<protein>
    <submittedName>
        <fullName evidence="9">Uncharacterized protein</fullName>
    </submittedName>
</protein>
<dbReference type="GO" id="GO:0005789">
    <property type="term" value="C:endoplasmic reticulum membrane"/>
    <property type="evidence" value="ECO:0007669"/>
    <property type="project" value="UniProtKB-SubCell"/>
</dbReference>
<comment type="subcellular location">
    <subcellularLocation>
        <location evidence="1">Endoplasmic reticulum membrane</location>
        <topology evidence="1">Multi-pass membrane protein</topology>
    </subcellularLocation>
</comment>
<evidence type="ECO:0000256" key="1">
    <source>
        <dbReference type="ARBA" id="ARBA00004477"/>
    </source>
</evidence>
<dbReference type="Gramene" id="TVU44800">
    <property type="protein sequence ID" value="TVU44800"/>
    <property type="gene ID" value="EJB05_04258"/>
</dbReference>
<dbReference type="OrthoDB" id="2014333at2759"/>
<evidence type="ECO:0000256" key="5">
    <source>
        <dbReference type="ARBA" id="ARBA00022989"/>
    </source>
</evidence>
<reference evidence="9 10" key="1">
    <citation type="journal article" date="2019" name="Sci. Rep.">
        <title>A high-quality genome of Eragrostis curvula grass provides insights into Poaceae evolution and supports new strategies to enhance forage quality.</title>
        <authorList>
            <person name="Carballo J."/>
            <person name="Santos B.A.C.M."/>
            <person name="Zappacosta D."/>
            <person name="Garbus I."/>
            <person name="Selva J.P."/>
            <person name="Gallo C.A."/>
            <person name="Diaz A."/>
            <person name="Albertini E."/>
            <person name="Caccamo M."/>
            <person name="Echenique V."/>
        </authorList>
    </citation>
    <scope>NUCLEOTIDE SEQUENCE [LARGE SCALE GENOMIC DNA]</scope>
    <source>
        <strain evidence="10">cv. Victoria</strain>
        <tissue evidence="9">Leaf</tissue>
    </source>
</reference>
<dbReference type="AlphaFoldDB" id="A0A5J9WBN1"/>
<dbReference type="PANTHER" id="PTHR16433:SF0">
    <property type="entry name" value="DOLICHOL-PHOSPHATE MANNOSYLTRANSFERASE SUBUNIT 3"/>
    <property type="match status" value="1"/>
</dbReference>
<dbReference type="GO" id="GO:0033185">
    <property type="term" value="C:dolichol-phosphate-mannose synthase complex"/>
    <property type="evidence" value="ECO:0007669"/>
    <property type="project" value="TreeGrafter"/>
</dbReference>
<comment type="similarity">
    <text evidence="2">Belongs to the DPM3 family.</text>
</comment>
<evidence type="ECO:0000256" key="3">
    <source>
        <dbReference type="ARBA" id="ARBA00022692"/>
    </source>
</evidence>
<organism evidence="9 10">
    <name type="scientific">Eragrostis curvula</name>
    <name type="common">weeping love grass</name>
    <dbReference type="NCBI Taxonomy" id="38414"/>
    <lineage>
        <taxon>Eukaryota</taxon>
        <taxon>Viridiplantae</taxon>
        <taxon>Streptophyta</taxon>
        <taxon>Embryophyta</taxon>
        <taxon>Tracheophyta</taxon>
        <taxon>Spermatophyta</taxon>
        <taxon>Magnoliopsida</taxon>
        <taxon>Liliopsida</taxon>
        <taxon>Poales</taxon>
        <taxon>Poaceae</taxon>
        <taxon>PACMAD clade</taxon>
        <taxon>Chloridoideae</taxon>
        <taxon>Eragrostideae</taxon>
        <taxon>Eragrostidinae</taxon>
        <taxon>Eragrostis</taxon>
    </lineage>
</organism>
<keyword evidence="5 8" id="KW-1133">Transmembrane helix</keyword>
<evidence type="ECO:0000256" key="8">
    <source>
        <dbReference type="SAM" id="Phobius"/>
    </source>
</evidence>
<gene>
    <name evidence="9" type="ORF">EJB05_04258</name>
</gene>
<feature type="compositionally biased region" description="Polar residues" evidence="7">
    <location>
        <begin position="71"/>
        <end position="90"/>
    </location>
</feature>
<evidence type="ECO:0000256" key="2">
    <source>
        <dbReference type="ARBA" id="ARBA00010430"/>
    </source>
</evidence>
<feature type="region of interest" description="Disordered" evidence="7">
    <location>
        <begin position="1"/>
        <end position="23"/>
    </location>
</feature>
<dbReference type="GO" id="GO:0006506">
    <property type="term" value="P:GPI anchor biosynthetic process"/>
    <property type="evidence" value="ECO:0007669"/>
    <property type="project" value="TreeGrafter"/>
</dbReference>
<dbReference type="Proteomes" id="UP000324897">
    <property type="component" value="Chromosome 5"/>
</dbReference>
<evidence type="ECO:0000313" key="10">
    <source>
        <dbReference type="Proteomes" id="UP000324897"/>
    </source>
</evidence>
<keyword evidence="6 8" id="KW-0472">Membrane</keyword>
<proteinExistence type="inferred from homology"/>
<evidence type="ECO:0000256" key="6">
    <source>
        <dbReference type="ARBA" id="ARBA00023136"/>
    </source>
</evidence>
<evidence type="ECO:0000256" key="7">
    <source>
        <dbReference type="SAM" id="MobiDB-lite"/>
    </source>
</evidence>
<sequence>MHPAAAQSAAPSAPRASPSHRFNWNRRRPCIGAPEDNISPLFLFAPFLGLVPKLPLPSSEPKGSREENSHISDSATRTPHGNGVLSNAASRCRPTTSRPLLPRCHDANFDFECPVCLRQQPRRSEVSRMFLGSLDRSRGKNHISQMKHIFKIVAMLVAISAIWIALLETSTIPRSYTWMLPIYLVVALGCYGLFMVGFGLMFFPTCPQEAVLLQQDITEAKEFLAKNGVDVGSQ</sequence>